<reference evidence="5 6" key="1">
    <citation type="submission" date="2014-03" db="EMBL/GenBank/DDBJ databases">
        <title>complete genome sequence of Flavobacteriaceae bacterium JBKA-6.</title>
        <authorList>
            <person name="Takano T."/>
            <person name="Nakamura Y."/>
            <person name="Takuma S."/>
            <person name="Yasuike M."/>
            <person name="Matsuyama T."/>
            <person name="Sakai T."/>
            <person name="Fujiwara A."/>
            <person name="Kimoto K."/>
            <person name="Fukuda Y."/>
            <person name="Kondo H."/>
            <person name="Hirono I."/>
            <person name="Nakayasu C."/>
        </authorList>
    </citation>
    <scope>NUCLEOTIDE SEQUENCE [LARGE SCALE GENOMIC DNA]</scope>
    <source>
        <strain evidence="5 6">JBKA-6</strain>
    </source>
</reference>
<proteinExistence type="predicted"/>
<organism evidence="5 6">
    <name type="scientific">Ichthyobacterium seriolicida</name>
    <dbReference type="NCBI Taxonomy" id="242600"/>
    <lineage>
        <taxon>Bacteria</taxon>
        <taxon>Pseudomonadati</taxon>
        <taxon>Bacteroidota</taxon>
        <taxon>Flavobacteriia</taxon>
        <taxon>Flavobacteriales</taxon>
        <taxon>Ichthyobacteriaceae</taxon>
        <taxon>Ichthyobacterium</taxon>
    </lineage>
</organism>
<evidence type="ECO:0000259" key="4">
    <source>
        <dbReference type="PROSITE" id="PS51178"/>
    </source>
</evidence>
<dbReference type="KEGG" id="ise:JBKA6_1245"/>
<dbReference type="EMBL" id="AP014564">
    <property type="protein sequence ID" value="BAV95258.1"/>
    <property type="molecule type" value="Genomic_DNA"/>
</dbReference>
<evidence type="ECO:0000256" key="2">
    <source>
        <dbReference type="ARBA" id="ARBA00022645"/>
    </source>
</evidence>
<keyword evidence="6" id="KW-1185">Reference proteome</keyword>
<evidence type="ECO:0000256" key="3">
    <source>
        <dbReference type="ARBA" id="ARBA00023136"/>
    </source>
</evidence>
<dbReference type="GO" id="GO:0051301">
    <property type="term" value="P:cell division"/>
    <property type="evidence" value="ECO:0007669"/>
    <property type="project" value="UniProtKB-KW"/>
</dbReference>
<keyword evidence="3" id="KW-0472">Membrane</keyword>
<gene>
    <name evidence="5" type="ORF">JBKA6_1245</name>
</gene>
<dbReference type="SUPFAM" id="SSF56519">
    <property type="entry name" value="Penicillin binding protein dimerisation domain"/>
    <property type="match status" value="1"/>
</dbReference>
<evidence type="ECO:0000313" key="6">
    <source>
        <dbReference type="Proteomes" id="UP000243197"/>
    </source>
</evidence>
<dbReference type="Proteomes" id="UP000243197">
    <property type="component" value="Chromosome"/>
</dbReference>
<keyword evidence="5" id="KW-0131">Cell cycle</keyword>
<evidence type="ECO:0000256" key="1">
    <source>
        <dbReference type="ARBA" id="ARBA00004370"/>
    </source>
</evidence>
<name>A0A1J1DZB4_9FLAO</name>
<dbReference type="Gene3D" id="3.40.710.10">
    <property type="entry name" value="DD-peptidase/beta-lactamase superfamily"/>
    <property type="match status" value="1"/>
</dbReference>
<dbReference type="SUPFAM" id="SSF54184">
    <property type="entry name" value="Penicillin-binding protein 2x (pbp-2x), c-terminal domain"/>
    <property type="match status" value="1"/>
</dbReference>
<dbReference type="Gene3D" id="3.90.1310.10">
    <property type="entry name" value="Penicillin-binding protein 2a (Domain 2)"/>
    <property type="match status" value="1"/>
</dbReference>
<dbReference type="Pfam" id="PF00905">
    <property type="entry name" value="Transpeptidase"/>
    <property type="match status" value="1"/>
</dbReference>
<comment type="subcellular location">
    <subcellularLocation>
        <location evidence="1">Membrane</location>
    </subcellularLocation>
</comment>
<keyword evidence="2" id="KW-0121">Carboxypeptidase</keyword>
<dbReference type="PANTHER" id="PTHR30627:SF1">
    <property type="entry name" value="PEPTIDOGLYCAN D,D-TRANSPEPTIDASE FTSI"/>
    <property type="match status" value="1"/>
</dbReference>
<dbReference type="SUPFAM" id="SSF56601">
    <property type="entry name" value="beta-lactamase/transpeptidase-like"/>
    <property type="match status" value="1"/>
</dbReference>
<dbReference type="InterPro" id="IPR005543">
    <property type="entry name" value="PASTA_dom"/>
</dbReference>
<keyword evidence="2" id="KW-0378">Hydrolase</keyword>
<protein>
    <submittedName>
        <fullName evidence="5">Cell division protein FtsI</fullName>
    </submittedName>
</protein>
<dbReference type="SMART" id="SM00740">
    <property type="entry name" value="PASTA"/>
    <property type="match status" value="1"/>
</dbReference>
<feature type="domain" description="PASTA" evidence="4">
    <location>
        <begin position="578"/>
        <end position="635"/>
    </location>
</feature>
<accession>A0A1J1DZB4</accession>
<dbReference type="GO" id="GO:0004180">
    <property type="term" value="F:carboxypeptidase activity"/>
    <property type="evidence" value="ECO:0007669"/>
    <property type="project" value="UniProtKB-KW"/>
</dbReference>
<dbReference type="Pfam" id="PF03717">
    <property type="entry name" value="PBP_dimer"/>
    <property type="match status" value="1"/>
</dbReference>
<dbReference type="GO" id="GO:0005886">
    <property type="term" value="C:plasma membrane"/>
    <property type="evidence" value="ECO:0007669"/>
    <property type="project" value="TreeGrafter"/>
</dbReference>
<keyword evidence="2" id="KW-0645">Protease</keyword>
<dbReference type="InterPro" id="IPR050515">
    <property type="entry name" value="Beta-lactam/transpept"/>
</dbReference>
<dbReference type="Pfam" id="PF03793">
    <property type="entry name" value="PASTA"/>
    <property type="match status" value="1"/>
</dbReference>
<evidence type="ECO:0000313" key="5">
    <source>
        <dbReference type="EMBL" id="BAV95258.1"/>
    </source>
</evidence>
<keyword evidence="5" id="KW-0132">Cell division</keyword>
<dbReference type="AlphaFoldDB" id="A0A1J1DZB4"/>
<sequence length="637" mass="71911">MFFASVIVKLFIIEKNCDLHENDRDNTTKIQRKRIAALRGNIYSGDGYLLATSTSKYDIRMDVSVVREDLFSQKVRELSDSLSAFFGKNYKYYLDRLLKAKKENNRYLFIAKNISHSEFLRIKDFPIFRHGRYSGGFIYSCKITRENPLGDIASRTIGHVNNKIGIEGWFDFILRGKDGSRLKQKIFGGNWKPLNDDDKIEPDNGEDIHLTINTGIQDIAHYELLKSLKKFKADHGCVVVMEVKTGNVLAISNLGKDESSGLYQENKNYAVWESVEPGSTFKLASVMIGLEDGTMSISDKVNTDGKLSIYGNVIEDMHSWGVLGLQEIFEKSSNVGVAKLVYDKYKDRPLDFINRLYKMNLGQKLDLSIKGEGIPLIPTPKGREWSAITLAWMAFGYGIRLTPIHVLAFYNAVANDGVMLKPRFVLETRERGITKKVFPVEVINPILCSKSTLDKVKKMLEGVVLRGTAKEIYDSKLPMAGKTGTTQLEYWKGREKMGYISSFVGYFPADKPLYSCIVVINKPDKKINYYGSTVAAPVFRNIAQKIFSSIPSVLEAEELDLNKLKDKIRDNDNLSSLKKNKIPDMYGVSLERALPELEKKGLKVKVKGMGILVDQHPKPGTSFKEGSVLILKFSQDI</sequence>
<dbReference type="InterPro" id="IPR005311">
    <property type="entry name" value="PBP_dimer"/>
</dbReference>
<dbReference type="InterPro" id="IPR012338">
    <property type="entry name" value="Beta-lactam/transpept-like"/>
</dbReference>
<dbReference type="GO" id="GO:0071555">
    <property type="term" value="P:cell wall organization"/>
    <property type="evidence" value="ECO:0007669"/>
    <property type="project" value="TreeGrafter"/>
</dbReference>
<dbReference type="GO" id="GO:0008658">
    <property type="term" value="F:penicillin binding"/>
    <property type="evidence" value="ECO:0007669"/>
    <property type="project" value="InterPro"/>
</dbReference>
<dbReference type="PROSITE" id="PS51178">
    <property type="entry name" value="PASTA"/>
    <property type="match status" value="1"/>
</dbReference>
<dbReference type="InterPro" id="IPR036138">
    <property type="entry name" value="PBP_dimer_sf"/>
</dbReference>
<dbReference type="InterPro" id="IPR001460">
    <property type="entry name" value="PCN-bd_Tpept"/>
</dbReference>
<dbReference type="Gene3D" id="3.30.450.330">
    <property type="match status" value="1"/>
</dbReference>
<dbReference type="PANTHER" id="PTHR30627">
    <property type="entry name" value="PEPTIDOGLYCAN D,D-TRANSPEPTIDASE"/>
    <property type="match status" value="1"/>
</dbReference>